<sequence length="198" mass="22077">MKRLVCIVEGKGEVQAVPNLCFSVFRYLGVEGWLVDKEPIKQPRSQLVDARVPSPRRPCRKEGITRAVALARARSASAALLLCDADDDCPATWGPDACRAIPSFLQGAAVMASREYETWLLHSFSDEERRNAKVTVADLRRRDAKGLLTRLVPGYLPTTHQLDITRRIDVGRVRTHSDSFDKLVRDLARLCGVTAPPR</sequence>
<comment type="caution">
    <text evidence="1">The sequence shown here is derived from an EMBL/GenBank/DDBJ whole genome shotgun (WGS) entry which is preliminary data.</text>
</comment>
<accession>A0A4V5PKE9</accession>
<gene>
    <name evidence="1" type="ORF">E8A74_47020</name>
</gene>
<evidence type="ECO:0000313" key="1">
    <source>
        <dbReference type="EMBL" id="TKC95288.1"/>
    </source>
</evidence>
<dbReference type="Proteomes" id="UP000309215">
    <property type="component" value="Unassembled WGS sequence"/>
</dbReference>
<evidence type="ECO:0000313" key="2">
    <source>
        <dbReference type="Proteomes" id="UP000309215"/>
    </source>
</evidence>
<dbReference type="RefSeq" id="WP_136935728.1">
    <property type="nucleotide sequence ID" value="NZ_SSMQ01000097.1"/>
</dbReference>
<keyword evidence="2" id="KW-1185">Reference proteome</keyword>
<evidence type="ECO:0008006" key="3">
    <source>
        <dbReference type="Google" id="ProtNLM"/>
    </source>
</evidence>
<reference evidence="1 2" key="1">
    <citation type="submission" date="2019-04" db="EMBL/GenBank/DDBJ databases">
        <authorList>
            <person name="Li Y."/>
            <person name="Wang J."/>
        </authorList>
    </citation>
    <scope>NUCLEOTIDE SEQUENCE [LARGE SCALE GENOMIC DNA]</scope>
    <source>
        <strain evidence="1 2">DSM 14668</strain>
    </source>
</reference>
<organism evidence="1 2">
    <name type="scientific">Polyangium fumosum</name>
    <dbReference type="NCBI Taxonomy" id="889272"/>
    <lineage>
        <taxon>Bacteria</taxon>
        <taxon>Pseudomonadati</taxon>
        <taxon>Myxococcota</taxon>
        <taxon>Polyangia</taxon>
        <taxon>Polyangiales</taxon>
        <taxon>Polyangiaceae</taxon>
        <taxon>Polyangium</taxon>
    </lineage>
</organism>
<dbReference type="AlphaFoldDB" id="A0A4V5PKE9"/>
<name>A0A4V5PKE9_9BACT</name>
<protein>
    <recommendedName>
        <fullName evidence="3">DUF4276 family protein</fullName>
    </recommendedName>
</protein>
<dbReference type="EMBL" id="SSMQ01000097">
    <property type="protein sequence ID" value="TKC95288.1"/>
    <property type="molecule type" value="Genomic_DNA"/>
</dbReference>
<proteinExistence type="predicted"/>
<dbReference type="OrthoDB" id="1491662at2"/>